<evidence type="ECO:0000256" key="6">
    <source>
        <dbReference type="PROSITE-ProRule" id="PRU10007"/>
    </source>
</evidence>
<dbReference type="FunFam" id="3.40.309.10:FF:000003">
    <property type="entry name" value="Aldehyde dehydrogenase"/>
    <property type="match status" value="1"/>
</dbReference>
<evidence type="ECO:0000256" key="1">
    <source>
        <dbReference type="ARBA" id="ARBA00009986"/>
    </source>
</evidence>
<evidence type="ECO:0000256" key="8">
    <source>
        <dbReference type="SAM" id="MobiDB-lite"/>
    </source>
</evidence>
<feature type="region of interest" description="Disordered" evidence="8">
    <location>
        <begin position="1"/>
        <end position="38"/>
    </location>
</feature>
<evidence type="ECO:0000256" key="5">
    <source>
        <dbReference type="PIRSR" id="PIRSR036492-1"/>
    </source>
</evidence>
<keyword evidence="2 4" id="KW-0560">Oxidoreductase</keyword>
<dbReference type="InterPro" id="IPR016161">
    <property type="entry name" value="Ald_DH/histidinol_DH"/>
</dbReference>
<dbReference type="InterPro" id="IPR016163">
    <property type="entry name" value="Ald_DH_C"/>
</dbReference>
<feature type="active site" evidence="5 6">
    <location>
        <position position="251"/>
    </location>
</feature>
<keyword evidence="11" id="KW-1185">Reference proteome</keyword>
<dbReference type="PIRSF" id="PIRSF036492">
    <property type="entry name" value="ALDH"/>
    <property type="match status" value="1"/>
</dbReference>
<dbReference type="SUPFAM" id="SSF53720">
    <property type="entry name" value="ALDH-like"/>
    <property type="match status" value="1"/>
</dbReference>
<dbReference type="Proteomes" id="UP000598775">
    <property type="component" value="Unassembled WGS sequence"/>
</dbReference>
<dbReference type="CDD" id="cd07087">
    <property type="entry name" value="ALDH_F3-13-14_CALDH-like"/>
    <property type="match status" value="1"/>
</dbReference>
<proteinExistence type="inferred from homology"/>
<dbReference type="Gene3D" id="3.40.309.10">
    <property type="entry name" value="Aldehyde Dehydrogenase, Chain A, domain 2"/>
    <property type="match status" value="1"/>
</dbReference>
<dbReference type="PROSITE" id="PS00070">
    <property type="entry name" value="ALDEHYDE_DEHYDR_CYS"/>
    <property type="match status" value="1"/>
</dbReference>
<evidence type="ECO:0000256" key="2">
    <source>
        <dbReference type="ARBA" id="ARBA00023002"/>
    </source>
</evidence>
<name>A0A917EZ04_9MICO</name>
<feature type="compositionally biased region" description="Polar residues" evidence="8">
    <location>
        <begin position="1"/>
        <end position="15"/>
    </location>
</feature>
<dbReference type="PANTHER" id="PTHR43570:SF16">
    <property type="entry name" value="ALDEHYDE DEHYDROGENASE TYPE III, ISOFORM Q"/>
    <property type="match status" value="1"/>
</dbReference>
<dbReference type="GO" id="GO:0004029">
    <property type="term" value="F:aldehyde dehydrogenase (NAD+) activity"/>
    <property type="evidence" value="ECO:0007669"/>
    <property type="project" value="TreeGrafter"/>
</dbReference>
<dbReference type="Pfam" id="PF00171">
    <property type="entry name" value="Aldedh"/>
    <property type="match status" value="1"/>
</dbReference>
<gene>
    <name evidence="10" type="ORF">GCM10011399_18060</name>
</gene>
<evidence type="ECO:0000256" key="7">
    <source>
        <dbReference type="RuleBase" id="RU003345"/>
    </source>
</evidence>
<dbReference type="RefSeq" id="WP_188677112.1">
    <property type="nucleotide sequence ID" value="NZ_BMGP01000003.1"/>
</dbReference>
<dbReference type="InterPro" id="IPR016160">
    <property type="entry name" value="Ald_DH_CS_CYS"/>
</dbReference>
<dbReference type="FunFam" id="3.40.605.10:FF:000004">
    <property type="entry name" value="Aldehyde dehydrogenase"/>
    <property type="match status" value="1"/>
</dbReference>
<dbReference type="PROSITE" id="PS00687">
    <property type="entry name" value="ALDEHYDE_DEHYDR_GLU"/>
    <property type="match status" value="1"/>
</dbReference>
<accession>A0A917EZ04</accession>
<dbReference type="AlphaFoldDB" id="A0A917EZ04"/>
<reference evidence="10 11" key="1">
    <citation type="journal article" date="2014" name="Int. J. Syst. Evol. Microbiol.">
        <title>Complete genome sequence of Corynebacterium casei LMG S-19264T (=DSM 44701T), isolated from a smear-ripened cheese.</title>
        <authorList>
            <consortium name="US DOE Joint Genome Institute (JGI-PGF)"/>
            <person name="Walter F."/>
            <person name="Albersmeier A."/>
            <person name="Kalinowski J."/>
            <person name="Ruckert C."/>
        </authorList>
    </citation>
    <scope>NUCLEOTIDE SEQUENCE [LARGE SCALE GENOMIC DNA]</scope>
    <source>
        <strain evidence="10 11">CGMCC 1.12976</strain>
    </source>
</reference>
<dbReference type="InterPro" id="IPR012394">
    <property type="entry name" value="Aldehyde_DH_NAD(P)"/>
</dbReference>
<dbReference type="EMBL" id="BMGP01000003">
    <property type="protein sequence ID" value="GGF24951.1"/>
    <property type="molecule type" value="Genomic_DNA"/>
</dbReference>
<evidence type="ECO:0000313" key="11">
    <source>
        <dbReference type="Proteomes" id="UP000598775"/>
    </source>
</evidence>
<comment type="caution">
    <text evidence="10">The sequence shown here is derived from an EMBL/GenBank/DDBJ whole genome shotgun (WGS) entry which is preliminary data.</text>
</comment>
<feature type="active site" evidence="5">
    <location>
        <position position="285"/>
    </location>
</feature>
<comment type="similarity">
    <text evidence="1 4 7">Belongs to the aldehyde dehydrogenase family.</text>
</comment>
<evidence type="ECO:0000256" key="3">
    <source>
        <dbReference type="ARBA" id="ARBA00023027"/>
    </source>
</evidence>
<feature type="domain" description="Aldehyde dehydrogenase" evidence="9">
    <location>
        <begin position="42"/>
        <end position="469"/>
    </location>
</feature>
<keyword evidence="3" id="KW-0520">NAD</keyword>
<organism evidence="10 11">
    <name type="scientific">Subtercola lobariae</name>
    <dbReference type="NCBI Taxonomy" id="1588641"/>
    <lineage>
        <taxon>Bacteria</taxon>
        <taxon>Bacillati</taxon>
        <taxon>Actinomycetota</taxon>
        <taxon>Actinomycetes</taxon>
        <taxon>Micrococcales</taxon>
        <taxon>Microbacteriaceae</taxon>
        <taxon>Subtercola</taxon>
    </lineage>
</organism>
<dbReference type="GO" id="GO:0006081">
    <property type="term" value="P:aldehyde metabolic process"/>
    <property type="evidence" value="ECO:0007669"/>
    <property type="project" value="InterPro"/>
</dbReference>
<dbReference type="Gene3D" id="3.40.605.10">
    <property type="entry name" value="Aldehyde Dehydrogenase, Chain A, domain 1"/>
    <property type="match status" value="1"/>
</dbReference>
<protein>
    <recommendedName>
        <fullName evidence="4">Aldehyde dehydrogenase</fullName>
    </recommendedName>
</protein>
<dbReference type="PANTHER" id="PTHR43570">
    <property type="entry name" value="ALDEHYDE DEHYDROGENASE"/>
    <property type="match status" value="1"/>
</dbReference>
<evidence type="ECO:0000256" key="4">
    <source>
        <dbReference type="PIRNR" id="PIRNR036492"/>
    </source>
</evidence>
<dbReference type="InterPro" id="IPR015590">
    <property type="entry name" value="Aldehyde_DH_dom"/>
</dbReference>
<dbReference type="InterPro" id="IPR016162">
    <property type="entry name" value="Ald_DH_N"/>
</dbReference>
<sequence>MSIDASSTSKISTSEPAGDTPGEPSPGEAEGNQNSGGQYSGIESIAAAVARLRTTFDSGITKPYSWRIRQLKALKALLLENTPEIEGALIADLAKNPAEAQLTEIGFVLAEIENTLANLKRWLRPKRVATPLLIAPSSAKTVREPLGVVLVIAPWNYPVQLLLVPVIGALAAGNALVAKPSELAPATSAVFARLFARYFDARAIALVEGGVPETTELLKQRFDHIFYTGNGRVGRIVMQAAVENLTPVTLELGGKSPVYVDDTVDLKTVAHRIAWGKFMNAGQTCVAPDYLLATPAVAAALEPLLVEVIAEFYGADPATSDSYGRIINDSQFERLTGLIEGESVVTGGDSDARTRYLAPTILHDVSRDSAVMAQEIFGPILPIVTVDSLGDALRYINAGDKPLALYVFSDSKAVRRRFITGTSSGALAFGVPAAHLLVQGLPFGGVGASGMGAYHGERSVAVFSHDKAVLSKILKPDTFNLVYPPFTQKKDAFIRGFLRKLT</sequence>
<dbReference type="InterPro" id="IPR029510">
    <property type="entry name" value="Ald_DH_CS_GLU"/>
</dbReference>
<evidence type="ECO:0000259" key="9">
    <source>
        <dbReference type="Pfam" id="PF00171"/>
    </source>
</evidence>
<dbReference type="GO" id="GO:0005737">
    <property type="term" value="C:cytoplasm"/>
    <property type="evidence" value="ECO:0007669"/>
    <property type="project" value="TreeGrafter"/>
</dbReference>
<evidence type="ECO:0000313" key="10">
    <source>
        <dbReference type="EMBL" id="GGF24951.1"/>
    </source>
</evidence>